<gene>
    <name evidence="9" type="ORF">TCAL_05739</name>
</gene>
<feature type="domain" description="Protein arginine N-methyltransferase" evidence="8">
    <location>
        <begin position="237"/>
        <end position="349"/>
    </location>
</feature>
<comment type="function">
    <text evidence="6">Arginine methyltransferase that can both catalyze the formation of omega-N monomethylarginine (MMA) and symmetrical dimethylarginine (sDMA).</text>
</comment>
<sequence length="704" mass="79500">MWLSRLRGMVKMTQSKGSVFLQTLNPMTGQTEWQMRPPDYDYQQEVARAAFADMLHDTERNKLYYEALKIAIRLKREQGQPVHVLDIGTGTGLLSMMAARIGADSITAIEEFRPMANCAEKVIRDNGFADQIKLVRKRSTYVTVGQGQDMAQKANILVTEVFDTELIGEGAIGTFNHAHENLLTPDCMVVPSFGTMFAQVVSSDLCSRWNTVQPIKLSDQLSLDPPDEEVDGISFALHDVQMSQVQETWFTPITKPVPVFNFDFTGRSGPLPVNDMSCLPQLASVKGKCDAIFIWWELKMDPLSQVTLSCAPKWAHPNPKDIPWRDHWMQAIYYPMSQVHLNEGESFNLISRHDEYSLFFDVSKTNTGHANDISGPPSKRGIQWAVSRLRLGQMNDPERNAKLVQVIKNALNQVDSNNGSSWLFLGELSFMPLMAAKLGAPKVVLAEGNTQMIKVLKAFAKKHDLQERLVIIEKPVVELTNKDLAPYRIEVVLTEPYFSASLLPWHNLLFWYSLNEVLPGGDSDMEYIRSLPQGASIWAVPVAYKDLWKIRSPLHDAEGFKMTHFDEIIMQACDESDADVEPHPLWEYPCRASGQAIKLMDFEFAYALPEQVVQKQTTLEVASDCNGMALWMEWHLDDETTISNGPKEPVEVGDKVNWDMHSHQGVSFLPQHQRGRLTVNSMVQCTVTFNPKEGDLAFQFSVVE</sequence>
<dbReference type="Pfam" id="PF22528">
    <property type="entry name" value="PRMT_C"/>
    <property type="match status" value="2"/>
</dbReference>
<dbReference type="InterPro" id="IPR025799">
    <property type="entry name" value="Arg_MeTrfase"/>
</dbReference>
<dbReference type="OrthoDB" id="412876at2759"/>
<evidence type="ECO:0000256" key="3">
    <source>
        <dbReference type="ARBA" id="ARBA00022691"/>
    </source>
</evidence>
<evidence type="ECO:0000256" key="5">
    <source>
        <dbReference type="ARBA" id="ARBA00025081"/>
    </source>
</evidence>
<evidence type="ECO:0000256" key="4">
    <source>
        <dbReference type="ARBA" id="ARBA00022737"/>
    </source>
</evidence>
<dbReference type="Pfam" id="PF06325">
    <property type="entry name" value="PrmA"/>
    <property type="match status" value="1"/>
</dbReference>
<dbReference type="EMBL" id="VCGU01000459">
    <property type="protein sequence ID" value="TRY61040.1"/>
    <property type="molecule type" value="Genomic_DNA"/>
</dbReference>
<dbReference type="PIRSF" id="PIRSF036946">
    <property type="entry name" value="Arg_N-mtase"/>
    <property type="match status" value="1"/>
</dbReference>
<dbReference type="AlphaFoldDB" id="A0A553N6L1"/>
<proteinExistence type="inferred from homology"/>
<protein>
    <recommendedName>
        <fullName evidence="6">Protein arginine N-methyltransferase</fullName>
        <ecNumber evidence="6">2.1.1.-</ecNumber>
    </recommendedName>
</protein>
<dbReference type="OMA" id="CHHDEYS"/>
<dbReference type="InterPro" id="IPR014644">
    <property type="entry name" value="MeTrfase_PRMT7"/>
</dbReference>
<evidence type="ECO:0000259" key="8">
    <source>
        <dbReference type="Pfam" id="PF22528"/>
    </source>
</evidence>
<evidence type="ECO:0000313" key="9">
    <source>
        <dbReference type="EMBL" id="TRY61040.1"/>
    </source>
</evidence>
<dbReference type="InterPro" id="IPR029063">
    <property type="entry name" value="SAM-dependent_MTases_sf"/>
</dbReference>
<dbReference type="GO" id="GO:0042054">
    <property type="term" value="F:histone methyltransferase activity"/>
    <property type="evidence" value="ECO:0007669"/>
    <property type="project" value="TreeGrafter"/>
</dbReference>
<keyword evidence="4" id="KW-0677">Repeat</keyword>
<dbReference type="FunFam" id="3.40.50.150:FF:000070">
    <property type="entry name" value="Protein arginine N-methyltransferase 7"/>
    <property type="match status" value="1"/>
</dbReference>
<comment type="caution">
    <text evidence="9">The sequence shown here is derived from an EMBL/GenBank/DDBJ whole genome shotgun (WGS) entry which is preliminary data.</text>
</comment>
<keyword evidence="10" id="KW-1185">Reference proteome</keyword>
<keyword evidence="3 7" id="KW-0949">S-adenosyl-L-methionine</keyword>
<dbReference type="STRING" id="6832.A0A553N6L1"/>
<accession>A0A553N6L1</accession>
<dbReference type="Gene3D" id="3.40.50.150">
    <property type="entry name" value="Vaccinia Virus protein VP39"/>
    <property type="match status" value="2"/>
</dbReference>
<dbReference type="Gene3D" id="2.70.160.11">
    <property type="entry name" value="Hnrnp arginine n-methyltransferase1"/>
    <property type="match status" value="2"/>
</dbReference>
<evidence type="ECO:0000256" key="6">
    <source>
        <dbReference type="PIRNR" id="PIRNR036946"/>
    </source>
</evidence>
<dbReference type="PANTHER" id="PTHR11006:SF4">
    <property type="entry name" value="PROTEIN ARGININE N-METHYLTRANSFERASE 7"/>
    <property type="match status" value="1"/>
</dbReference>
<dbReference type="Proteomes" id="UP000318571">
    <property type="component" value="Chromosome 8"/>
</dbReference>
<name>A0A553N6L1_TIGCA</name>
<comment type="function">
    <text evidence="5">Essential arginine methyltransferase that can both catalyze the formation of omega-N monomethylarginine (MMA) and symmetrical dimethylarginine (sDMA). Specifically mediates the symmetrical dimethylation of arginine residues in the small nuclear ribonucleoproteins SmD1 and SmD3.</text>
</comment>
<comment type="similarity">
    <text evidence="6">Belongs to the class I-like SAM-binding methyltransferase superfamily. Protein arginine N-methyltransferase family. PRMT7 subfamily.</text>
</comment>
<keyword evidence="1 7" id="KW-0489">Methyltransferase</keyword>
<evidence type="ECO:0000256" key="1">
    <source>
        <dbReference type="ARBA" id="ARBA00022603"/>
    </source>
</evidence>
<dbReference type="CDD" id="cd02440">
    <property type="entry name" value="AdoMet_MTases"/>
    <property type="match status" value="1"/>
</dbReference>
<feature type="domain" description="Protein arginine N-methyltransferase" evidence="8">
    <location>
        <begin position="535"/>
        <end position="700"/>
    </location>
</feature>
<dbReference type="PANTHER" id="PTHR11006">
    <property type="entry name" value="PROTEIN ARGININE N-METHYLTRANSFERASE"/>
    <property type="match status" value="1"/>
</dbReference>
<reference evidence="9 10" key="1">
    <citation type="journal article" date="2018" name="Nat. Ecol. Evol.">
        <title>Genomic signatures of mitonuclear coevolution across populations of Tigriopus californicus.</title>
        <authorList>
            <person name="Barreto F.S."/>
            <person name="Watson E.T."/>
            <person name="Lima T.G."/>
            <person name="Willett C.S."/>
            <person name="Edmands S."/>
            <person name="Li W."/>
            <person name="Burton R.S."/>
        </authorList>
    </citation>
    <scope>NUCLEOTIDE SEQUENCE [LARGE SCALE GENOMIC DNA]</scope>
    <source>
        <strain evidence="9 10">San Diego</strain>
    </source>
</reference>
<evidence type="ECO:0000313" key="10">
    <source>
        <dbReference type="Proteomes" id="UP000318571"/>
    </source>
</evidence>
<keyword evidence="2 7" id="KW-0808">Transferase</keyword>
<dbReference type="GO" id="GO:0032259">
    <property type="term" value="P:methylation"/>
    <property type="evidence" value="ECO:0007669"/>
    <property type="project" value="UniProtKB-KW"/>
</dbReference>
<evidence type="ECO:0000256" key="7">
    <source>
        <dbReference type="PROSITE-ProRule" id="PRU01015"/>
    </source>
</evidence>
<dbReference type="InterPro" id="IPR055135">
    <property type="entry name" value="PRMT_dom"/>
</dbReference>
<dbReference type="PROSITE" id="PS51678">
    <property type="entry name" value="SAM_MT_PRMT"/>
    <property type="match status" value="2"/>
</dbReference>
<organism evidence="9 10">
    <name type="scientific">Tigriopus californicus</name>
    <name type="common">Marine copepod</name>
    <dbReference type="NCBI Taxonomy" id="6832"/>
    <lineage>
        <taxon>Eukaryota</taxon>
        <taxon>Metazoa</taxon>
        <taxon>Ecdysozoa</taxon>
        <taxon>Arthropoda</taxon>
        <taxon>Crustacea</taxon>
        <taxon>Multicrustacea</taxon>
        <taxon>Hexanauplia</taxon>
        <taxon>Copepoda</taxon>
        <taxon>Harpacticoida</taxon>
        <taxon>Harpacticidae</taxon>
        <taxon>Tigriopus</taxon>
    </lineage>
</organism>
<dbReference type="EC" id="2.1.1.-" evidence="6"/>
<dbReference type="GO" id="GO:0016274">
    <property type="term" value="F:protein-arginine N-methyltransferase activity"/>
    <property type="evidence" value="ECO:0007669"/>
    <property type="project" value="InterPro"/>
</dbReference>
<dbReference type="FunFam" id="3.40.50.150:FF:000071">
    <property type="entry name" value="Protein arginine N-methyltransferase 7"/>
    <property type="match status" value="1"/>
</dbReference>
<dbReference type="SUPFAM" id="SSF53335">
    <property type="entry name" value="S-adenosyl-L-methionine-dependent methyltransferases"/>
    <property type="match status" value="2"/>
</dbReference>
<evidence type="ECO:0000256" key="2">
    <source>
        <dbReference type="ARBA" id="ARBA00022679"/>
    </source>
</evidence>